<accession>A0A6J4RHJ5</accession>
<sequence length="153" mass="16525">EAPRRRPRPRAGPAGRGERAAQEAIGGGPRQGGQGPGRRARTLLWPLGFKQGLPGRDGDRGGHEGRRGQGAGGGPQRRGPPGLRLDLRRARRPAGTDSGPRGGRRPRLRRQRGRGPPAHEGAGRAARWRARPRLRAWRGRPGRHRRAAQGAPL</sequence>
<feature type="region of interest" description="Disordered" evidence="1">
    <location>
        <begin position="1"/>
        <end position="153"/>
    </location>
</feature>
<feature type="compositionally biased region" description="Basic residues" evidence="1">
    <location>
        <begin position="126"/>
        <end position="147"/>
    </location>
</feature>
<feature type="compositionally biased region" description="Low complexity" evidence="1">
    <location>
        <begin position="114"/>
        <end position="125"/>
    </location>
</feature>
<gene>
    <name evidence="2" type="ORF">AVDCRST_MAG02-4285</name>
</gene>
<feature type="compositionally biased region" description="Basic and acidic residues" evidence="1">
    <location>
        <begin position="56"/>
        <end position="67"/>
    </location>
</feature>
<evidence type="ECO:0000313" key="2">
    <source>
        <dbReference type="EMBL" id="CAA9473721.1"/>
    </source>
</evidence>
<reference evidence="2" key="1">
    <citation type="submission" date="2020-02" db="EMBL/GenBank/DDBJ databases">
        <authorList>
            <person name="Meier V. D."/>
        </authorList>
    </citation>
    <scope>NUCLEOTIDE SEQUENCE</scope>
    <source>
        <strain evidence="2">AVDCRST_MAG02</strain>
    </source>
</reference>
<feature type="compositionally biased region" description="Gly residues" evidence="1">
    <location>
        <begin position="25"/>
        <end position="36"/>
    </location>
</feature>
<dbReference type="EMBL" id="CADCVH010000108">
    <property type="protein sequence ID" value="CAA9473721.1"/>
    <property type="molecule type" value="Genomic_DNA"/>
</dbReference>
<feature type="non-terminal residue" evidence="2">
    <location>
        <position position="153"/>
    </location>
</feature>
<proteinExistence type="predicted"/>
<evidence type="ECO:0000256" key="1">
    <source>
        <dbReference type="SAM" id="MobiDB-lite"/>
    </source>
</evidence>
<organism evidence="2">
    <name type="scientific">uncultured Rubrobacteraceae bacterium</name>
    <dbReference type="NCBI Taxonomy" id="349277"/>
    <lineage>
        <taxon>Bacteria</taxon>
        <taxon>Bacillati</taxon>
        <taxon>Actinomycetota</taxon>
        <taxon>Rubrobacteria</taxon>
        <taxon>Rubrobacterales</taxon>
        <taxon>Rubrobacteraceae</taxon>
        <taxon>environmental samples</taxon>
    </lineage>
</organism>
<dbReference type="AlphaFoldDB" id="A0A6J4RHJ5"/>
<name>A0A6J4RHJ5_9ACTN</name>
<feature type="non-terminal residue" evidence="2">
    <location>
        <position position="1"/>
    </location>
</feature>
<protein>
    <submittedName>
        <fullName evidence="2">Uncharacterized protein</fullName>
    </submittedName>
</protein>
<feature type="compositionally biased region" description="Basic residues" evidence="1">
    <location>
        <begin position="102"/>
        <end position="113"/>
    </location>
</feature>